<feature type="transmembrane region" description="Helical" evidence="12">
    <location>
        <begin position="236"/>
        <end position="258"/>
    </location>
</feature>
<dbReference type="GO" id="GO:0046872">
    <property type="term" value="F:metal ion binding"/>
    <property type="evidence" value="ECO:0007669"/>
    <property type="project" value="UniProtKB-KW"/>
</dbReference>
<dbReference type="InterPro" id="IPR050450">
    <property type="entry name" value="COX15/CtaA_HemeA_synthase"/>
</dbReference>
<evidence type="ECO:0000256" key="5">
    <source>
        <dbReference type="ARBA" id="ARBA00022989"/>
    </source>
</evidence>
<name>A0A0K2SFU1_LIMPI</name>
<evidence type="ECO:0000256" key="11">
    <source>
        <dbReference type="ARBA" id="ARBA00023444"/>
    </source>
</evidence>
<keyword evidence="2" id="KW-1003">Cell membrane</keyword>
<sequence>MTWLRRLSTAAAVGMFFLLASGVLVTTTGSAAGCGNAWPFCDGDWNTLATWIEVNHRAVTGVLGLLILAVSVLAWRQLGHRRDVRRLVGASLGFLLLQSWLGAAAVMWGSSPPVLATHFGVSLGAFGAVLLLAVRVRQLATGRSYRGGPVPARFRSLLWVSLAWTVGVVYVGAYLRHTHTGLACLGWPLCNGVPVPPLGTAAFVGFVHRLLAGVLILLVAYAGHLTRPYRQDRPDLFRGSLAALALLLLQTLSGWLVVGTLSSIAANVIHSSLVTLFTGVLLYLAMETAPEASTLEERRSVAV</sequence>
<dbReference type="STRING" id="1555112.LIP_0103"/>
<dbReference type="PROSITE" id="PS51257">
    <property type="entry name" value="PROKAR_LIPOPROTEIN"/>
    <property type="match status" value="1"/>
</dbReference>
<reference evidence="14" key="1">
    <citation type="submission" date="2015-07" db="EMBL/GenBank/DDBJ databases">
        <title>Complete genome sequence and phylogenetic analysis of Limnochorda pilosa.</title>
        <authorList>
            <person name="Watanabe M."/>
            <person name="Kojima H."/>
            <person name="Fukui M."/>
        </authorList>
    </citation>
    <scope>NUCLEOTIDE SEQUENCE [LARGE SCALE GENOMIC DNA]</scope>
    <source>
        <strain evidence="14">HC45</strain>
    </source>
</reference>
<keyword evidence="4" id="KW-0479">Metal-binding</keyword>
<dbReference type="InterPro" id="IPR003780">
    <property type="entry name" value="COX15/CtaA_fam"/>
</dbReference>
<feature type="transmembrane region" description="Helical" evidence="12">
    <location>
        <begin position="157"/>
        <end position="175"/>
    </location>
</feature>
<dbReference type="EMBL" id="AP014924">
    <property type="protein sequence ID" value="BAS25960.1"/>
    <property type="molecule type" value="Genomic_DNA"/>
</dbReference>
<dbReference type="GO" id="GO:0016491">
    <property type="term" value="F:oxidoreductase activity"/>
    <property type="evidence" value="ECO:0007669"/>
    <property type="project" value="UniProtKB-KW"/>
</dbReference>
<dbReference type="RefSeq" id="WP_068132893.1">
    <property type="nucleotide sequence ID" value="NZ_AP014924.1"/>
</dbReference>
<keyword evidence="7" id="KW-0408">Iron</keyword>
<feature type="transmembrane region" description="Helical" evidence="12">
    <location>
        <begin position="55"/>
        <end position="75"/>
    </location>
</feature>
<evidence type="ECO:0000313" key="13">
    <source>
        <dbReference type="EMBL" id="BAS25960.1"/>
    </source>
</evidence>
<evidence type="ECO:0000256" key="9">
    <source>
        <dbReference type="ARBA" id="ARBA00023136"/>
    </source>
</evidence>
<keyword evidence="9 12" id="KW-0472">Membrane</keyword>
<evidence type="ECO:0000313" key="14">
    <source>
        <dbReference type="Proteomes" id="UP000065807"/>
    </source>
</evidence>
<evidence type="ECO:0000256" key="12">
    <source>
        <dbReference type="SAM" id="Phobius"/>
    </source>
</evidence>
<evidence type="ECO:0000256" key="4">
    <source>
        <dbReference type="ARBA" id="ARBA00022723"/>
    </source>
</evidence>
<feature type="transmembrane region" description="Helical" evidence="12">
    <location>
        <begin position="195"/>
        <end position="224"/>
    </location>
</feature>
<dbReference type="PANTHER" id="PTHR35457">
    <property type="entry name" value="HEME A SYNTHASE"/>
    <property type="match status" value="1"/>
</dbReference>
<keyword evidence="5 12" id="KW-1133">Transmembrane helix</keyword>
<organism evidence="13 14">
    <name type="scientific">Limnochorda pilosa</name>
    <dbReference type="NCBI Taxonomy" id="1555112"/>
    <lineage>
        <taxon>Bacteria</taxon>
        <taxon>Bacillati</taxon>
        <taxon>Bacillota</taxon>
        <taxon>Limnochordia</taxon>
        <taxon>Limnochordales</taxon>
        <taxon>Limnochordaceae</taxon>
        <taxon>Limnochorda</taxon>
    </lineage>
</organism>
<evidence type="ECO:0000256" key="2">
    <source>
        <dbReference type="ARBA" id="ARBA00022475"/>
    </source>
</evidence>
<reference evidence="14" key="2">
    <citation type="journal article" date="2016" name="Int. J. Syst. Evol. Microbiol.">
        <title>Complete genome sequence and cell structure of Limnochorda pilosa, a Gram-negative spore-former within the phylum Firmicutes.</title>
        <authorList>
            <person name="Watanabe M."/>
            <person name="Kojima H."/>
            <person name="Fukui M."/>
        </authorList>
    </citation>
    <scope>NUCLEOTIDE SEQUENCE [LARGE SCALE GENOMIC DNA]</scope>
    <source>
        <strain evidence="14">HC45</strain>
    </source>
</reference>
<keyword evidence="10" id="KW-1015">Disulfide bond</keyword>
<comment type="pathway">
    <text evidence="11">Porphyrin-containing compound metabolism.</text>
</comment>
<feature type="transmembrane region" description="Helical" evidence="12">
    <location>
        <begin position="264"/>
        <end position="285"/>
    </location>
</feature>
<evidence type="ECO:0000256" key="7">
    <source>
        <dbReference type="ARBA" id="ARBA00023004"/>
    </source>
</evidence>
<proteinExistence type="predicted"/>
<dbReference type="Proteomes" id="UP000065807">
    <property type="component" value="Chromosome"/>
</dbReference>
<keyword evidence="3 12" id="KW-0812">Transmembrane</keyword>
<dbReference type="AlphaFoldDB" id="A0A0K2SFU1"/>
<protein>
    <submittedName>
        <fullName evidence="13">Cytochrome aa3 oxidase assembly protein</fullName>
    </submittedName>
</protein>
<keyword evidence="6" id="KW-0560">Oxidoreductase</keyword>
<dbReference type="KEGG" id="lpil:LIP_0103"/>
<evidence type="ECO:0000256" key="6">
    <source>
        <dbReference type="ARBA" id="ARBA00023002"/>
    </source>
</evidence>
<evidence type="ECO:0000256" key="8">
    <source>
        <dbReference type="ARBA" id="ARBA00023133"/>
    </source>
</evidence>
<keyword evidence="8" id="KW-0350">Heme biosynthesis</keyword>
<accession>A0A0K2SFU1</accession>
<dbReference type="GO" id="GO:0006784">
    <property type="term" value="P:heme A biosynthetic process"/>
    <property type="evidence" value="ECO:0007669"/>
    <property type="project" value="InterPro"/>
</dbReference>
<comment type="subcellular location">
    <subcellularLocation>
        <location evidence="1">Membrane</location>
        <topology evidence="1">Multi-pass membrane protein</topology>
    </subcellularLocation>
</comment>
<dbReference type="Pfam" id="PF02628">
    <property type="entry name" value="COX15-CtaA"/>
    <property type="match status" value="1"/>
</dbReference>
<evidence type="ECO:0000256" key="3">
    <source>
        <dbReference type="ARBA" id="ARBA00022692"/>
    </source>
</evidence>
<evidence type="ECO:0000256" key="10">
    <source>
        <dbReference type="ARBA" id="ARBA00023157"/>
    </source>
</evidence>
<keyword evidence="14" id="KW-1185">Reference proteome</keyword>
<dbReference type="PANTHER" id="PTHR35457:SF1">
    <property type="entry name" value="HEME A SYNTHASE"/>
    <property type="match status" value="1"/>
</dbReference>
<evidence type="ECO:0000256" key="1">
    <source>
        <dbReference type="ARBA" id="ARBA00004141"/>
    </source>
</evidence>
<dbReference type="OrthoDB" id="9816428at2"/>
<gene>
    <name evidence="13" type="ORF">LIP_0103</name>
</gene>
<feature type="transmembrane region" description="Helical" evidence="12">
    <location>
        <begin position="87"/>
        <end position="109"/>
    </location>
</feature>
<dbReference type="GO" id="GO:0016020">
    <property type="term" value="C:membrane"/>
    <property type="evidence" value="ECO:0007669"/>
    <property type="project" value="UniProtKB-SubCell"/>
</dbReference>
<feature type="transmembrane region" description="Helical" evidence="12">
    <location>
        <begin position="115"/>
        <end position="136"/>
    </location>
</feature>